<dbReference type="SMART" id="SM00829">
    <property type="entry name" value="PKS_ER"/>
    <property type="match status" value="1"/>
</dbReference>
<dbReference type="CDD" id="cd08267">
    <property type="entry name" value="MDR1"/>
    <property type="match status" value="1"/>
</dbReference>
<dbReference type="InterPro" id="IPR013154">
    <property type="entry name" value="ADH-like_N"/>
</dbReference>
<dbReference type="Gene3D" id="3.40.50.720">
    <property type="entry name" value="NAD(P)-binding Rossmann-like Domain"/>
    <property type="match status" value="1"/>
</dbReference>
<dbReference type="RefSeq" id="WP_135068372.1">
    <property type="nucleotide sequence ID" value="NZ_CP038266.1"/>
</dbReference>
<accession>A0ABX5SU14</accession>
<evidence type="ECO:0000313" key="3">
    <source>
        <dbReference type="Proteomes" id="UP000295748"/>
    </source>
</evidence>
<feature type="domain" description="Enoyl reductase (ER)" evidence="1">
    <location>
        <begin position="21"/>
        <end position="335"/>
    </location>
</feature>
<evidence type="ECO:0000313" key="2">
    <source>
        <dbReference type="EMBL" id="QBR89654.1"/>
    </source>
</evidence>
<gene>
    <name evidence="2" type="ORF">E4K62_13795</name>
</gene>
<dbReference type="Gene3D" id="3.90.180.10">
    <property type="entry name" value="Medium-chain alcohol dehydrogenases, catalytic domain"/>
    <property type="match status" value="1"/>
</dbReference>
<sequence>MTTHATAVPTTMTAWAQHRYGDADAVAPEDLPVPSPGPHDVLVRVHATGLNSADARVMRGDPLILRLVFGLRRPRTAVQGRDIAGAVVAAGDAVTTLQVGDAVLGETTGGGLAPFVAVPAARLVRRPEGLDDLVAATLPMAGGTAWQALALAGIDGDAARGARVLVVGAGGGVGHFTVQLAALRGAEVTALAGPRALPVVTALGATTGLEHRRTDLSQLAAASFDAVVVIAGDHPLRHLRRLVVPGGTVVLVSGGSRPVTGPLGVILRAMVLSMFGSRRLRPLAATAKPEITAELARLAAAGDITPHIERVWPQTQARAALAHIDAGHTVGKVVVQVGMSEVRSNLFP</sequence>
<dbReference type="Pfam" id="PF13602">
    <property type="entry name" value="ADH_zinc_N_2"/>
    <property type="match status" value="1"/>
</dbReference>
<dbReference type="EMBL" id="CP038266">
    <property type="protein sequence ID" value="QBR89654.1"/>
    <property type="molecule type" value="Genomic_DNA"/>
</dbReference>
<dbReference type="InterPro" id="IPR011032">
    <property type="entry name" value="GroES-like_sf"/>
</dbReference>
<name>A0ABX5SU14_9MICO</name>
<dbReference type="PANTHER" id="PTHR44013:SF1">
    <property type="entry name" value="ZINC-TYPE ALCOHOL DEHYDROGENASE-LIKE PROTEIN C16A3.02C"/>
    <property type="match status" value="1"/>
</dbReference>
<dbReference type="SUPFAM" id="SSF51735">
    <property type="entry name" value="NAD(P)-binding Rossmann-fold domains"/>
    <property type="match status" value="1"/>
</dbReference>
<dbReference type="SUPFAM" id="SSF50129">
    <property type="entry name" value="GroES-like"/>
    <property type="match status" value="1"/>
</dbReference>
<proteinExistence type="predicted"/>
<keyword evidence="3" id="KW-1185">Reference proteome</keyword>
<dbReference type="PANTHER" id="PTHR44013">
    <property type="entry name" value="ZINC-TYPE ALCOHOL DEHYDROGENASE-LIKE PROTEIN C16A3.02C"/>
    <property type="match status" value="1"/>
</dbReference>
<dbReference type="InterPro" id="IPR036291">
    <property type="entry name" value="NAD(P)-bd_dom_sf"/>
</dbReference>
<evidence type="ECO:0000259" key="1">
    <source>
        <dbReference type="SMART" id="SM00829"/>
    </source>
</evidence>
<dbReference type="Pfam" id="PF08240">
    <property type="entry name" value="ADH_N"/>
    <property type="match status" value="1"/>
</dbReference>
<protein>
    <submittedName>
        <fullName evidence="2">NAD(P)-dependent alcohol dehydrogenase</fullName>
    </submittedName>
</protein>
<dbReference type="InterPro" id="IPR052733">
    <property type="entry name" value="Chloroplast_QOR"/>
</dbReference>
<dbReference type="Proteomes" id="UP000295748">
    <property type="component" value="Chromosome"/>
</dbReference>
<organism evidence="2 3">
    <name type="scientific">Microbacterium wangchenii</name>
    <dbReference type="NCBI Taxonomy" id="2541726"/>
    <lineage>
        <taxon>Bacteria</taxon>
        <taxon>Bacillati</taxon>
        <taxon>Actinomycetota</taxon>
        <taxon>Actinomycetes</taxon>
        <taxon>Micrococcales</taxon>
        <taxon>Microbacteriaceae</taxon>
        <taxon>Microbacterium</taxon>
    </lineage>
</organism>
<dbReference type="InterPro" id="IPR020843">
    <property type="entry name" value="ER"/>
</dbReference>
<reference evidence="2 3" key="1">
    <citation type="submission" date="2019-03" db="EMBL/GenBank/DDBJ databases">
        <authorList>
            <person name="Dong K."/>
        </authorList>
    </citation>
    <scope>NUCLEOTIDE SEQUENCE [LARGE SCALE GENOMIC DNA]</scope>
    <source>
        <strain evidence="3">dk512</strain>
    </source>
</reference>